<dbReference type="Proteomes" id="UP000324705">
    <property type="component" value="Chromosome 5A"/>
</dbReference>
<reference evidence="2 3" key="1">
    <citation type="submission" date="2017-09" db="EMBL/GenBank/DDBJ databases">
        <authorList>
            <consortium name="International Durum Wheat Genome Sequencing Consortium (IDWGSC)"/>
            <person name="Milanesi L."/>
        </authorList>
    </citation>
    <scope>NUCLEOTIDE SEQUENCE [LARGE SCALE GENOMIC DNA]</scope>
    <source>
        <strain evidence="3">cv. Svevo</strain>
    </source>
</reference>
<name>A0A9R0TWF8_TRITD</name>
<dbReference type="PANTHER" id="PTHR31175:SF70">
    <property type="entry name" value="AUXIN-RESPONSIVE PROTEIN"/>
    <property type="match status" value="1"/>
</dbReference>
<dbReference type="GO" id="GO:0009733">
    <property type="term" value="P:response to auxin"/>
    <property type="evidence" value="ECO:0007669"/>
    <property type="project" value="InterPro"/>
</dbReference>
<protein>
    <recommendedName>
        <fullName evidence="4">Auxin-responsive protein</fullName>
    </recommendedName>
</protein>
<gene>
    <name evidence="2" type="ORF">TRITD_5Av1G189220</name>
</gene>
<dbReference type="AlphaFoldDB" id="A0A9R0TWF8"/>
<evidence type="ECO:0000313" key="2">
    <source>
        <dbReference type="EMBL" id="VAI20753.1"/>
    </source>
</evidence>
<dbReference type="Gramene" id="TRITD5Av1G189220.3">
    <property type="protein sequence ID" value="TRITD5Av1G189220.3"/>
    <property type="gene ID" value="TRITD5Av1G189220"/>
</dbReference>
<accession>A0A9R0TWF8</accession>
<dbReference type="Pfam" id="PF02519">
    <property type="entry name" value="Auxin_inducible"/>
    <property type="match status" value="1"/>
</dbReference>
<organism evidence="2 3">
    <name type="scientific">Triticum turgidum subsp. durum</name>
    <name type="common">Durum wheat</name>
    <name type="synonym">Triticum durum</name>
    <dbReference type="NCBI Taxonomy" id="4567"/>
    <lineage>
        <taxon>Eukaryota</taxon>
        <taxon>Viridiplantae</taxon>
        <taxon>Streptophyta</taxon>
        <taxon>Embryophyta</taxon>
        <taxon>Tracheophyta</taxon>
        <taxon>Spermatophyta</taxon>
        <taxon>Magnoliopsida</taxon>
        <taxon>Liliopsida</taxon>
        <taxon>Poales</taxon>
        <taxon>Poaceae</taxon>
        <taxon>BOP clade</taxon>
        <taxon>Pooideae</taxon>
        <taxon>Triticodae</taxon>
        <taxon>Triticeae</taxon>
        <taxon>Triticinae</taxon>
        <taxon>Triticum</taxon>
    </lineage>
</organism>
<evidence type="ECO:0008006" key="4">
    <source>
        <dbReference type="Google" id="ProtNLM"/>
    </source>
</evidence>
<evidence type="ECO:0000313" key="3">
    <source>
        <dbReference type="Proteomes" id="UP000324705"/>
    </source>
</evidence>
<evidence type="ECO:0000256" key="1">
    <source>
        <dbReference type="ARBA" id="ARBA00006974"/>
    </source>
</evidence>
<proteinExistence type="inferred from homology"/>
<keyword evidence="3" id="KW-1185">Reference proteome</keyword>
<dbReference type="EMBL" id="LT934119">
    <property type="protein sequence ID" value="VAI20753.1"/>
    <property type="molecule type" value="Genomic_DNA"/>
</dbReference>
<sequence>MIHPKKLAQLAKKCQRMLVAGAGARRRHASDMADDECCSTVSSVVADEGHCVMYTNDGTRFEVPLAYLGTSVFIELLRMSEEEFGFTSGSDGGRIMLPCDATVMEYVLCLVRREASEEVERAFLSSIVGHCHNYNASCKAPSMELGHHFALCTSLLA</sequence>
<dbReference type="InterPro" id="IPR003676">
    <property type="entry name" value="SAUR_fam"/>
</dbReference>
<comment type="similarity">
    <text evidence="1">Belongs to the ARG7 family.</text>
</comment>
<dbReference type="PANTHER" id="PTHR31175">
    <property type="entry name" value="AUXIN-RESPONSIVE FAMILY PROTEIN"/>
    <property type="match status" value="1"/>
</dbReference>